<dbReference type="AlphaFoldDB" id="A7NLB6"/>
<dbReference type="PANTHER" id="PTHR45625:SF4">
    <property type="entry name" value="PEPTIDYLPROLYL ISOMERASE DOMAIN AND WD REPEAT-CONTAINING PROTEIN 1"/>
    <property type="match status" value="1"/>
</dbReference>
<protein>
    <recommendedName>
        <fullName evidence="4">Peptidyl-prolyl cis-trans isomerase</fullName>
        <shortName evidence="4">PPIase</shortName>
        <ecNumber evidence="4">5.2.1.8</ecNumber>
    </recommendedName>
</protein>
<keyword evidence="3 4" id="KW-0413">Isomerase</keyword>
<evidence type="ECO:0000256" key="3">
    <source>
        <dbReference type="ARBA" id="ARBA00023235"/>
    </source>
</evidence>
<evidence type="ECO:0000256" key="2">
    <source>
        <dbReference type="ARBA" id="ARBA00023110"/>
    </source>
</evidence>
<dbReference type="GO" id="GO:0003755">
    <property type="term" value="F:peptidyl-prolyl cis-trans isomerase activity"/>
    <property type="evidence" value="ECO:0007669"/>
    <property type="project" value="UniProtKB-UniRule"/>
</dbReference>
<organism evidence="8 9">
    <name type="scientific">Roseiflexus castenholzii (strain DSM 13941 / HLO8)</name>
    <dbReference type="NCBI Taxonomy" id="383372"/>
    <lineage>
        <taxon>Bacteria</taxon>
        <taxon>Bacillati</taxon>
        <taxon>Chloroflexota</taxon>
        <taxon>Chloroflexia</taxon>
        <taxon>Chloroflexales</taxon>
        <taxon>Roseiflexineae</taxon>
        <taxon>Roseiflexaceae</taxon>
        <taxon>Roseiflexus</taxon>
    </lineage>
</organism>
<dbReference type="SUPFAM" id="SSF50891">
    <property type="entry name" value="Cyclophilin-like"/>
    <property type="match status" value="1"/>
</dbReference>
<evidence type="ECO:0000256" key="6">
    <source>
        <dbReference type="SAM" id="Phobius"/>
    </source>
</evidence>
<gene>
    <name evidence="8" type="ordered locus">Rcas_2216</name>
</gene>
<accession>A7NLB6</accession>
<keyword evidence="2 4" id="KW-0697">Rotamase</keyword>
<dbReference type="PROSITE" id="PS50072">
    <property type="entry name" value="CSA_PPIASE_2"/>
    <property type="match status" value="1"/>
</dbReference>
<dbReference type="EMBL" id="CP000804">
    <property type="protein sequence ID" value="ABU58299.1"/>
    <property type="molecule type" value="Genomic_DNA"/>
</dbReference>
<evidence type="ECO:0000256" key="4">
    <source>
        <dbReference type="RuleBase" id="RU363019"/>
    </source>
</evidence>
<dbReference type="PANTHER" id="PTHR45625">
    <property type="entry name" value="PEPTIDYL-PROLYL CIS-TRANS ISOMERASE-RELATED"/>
    <property type="match status" value="1"/>
</dbReference>
<dbReference type="CDD" id="cd00317">
    <property type="entry name" value="cyclophilin"/>
    <property type="match status" value="1"/>
</dbReference>
<dbReference type="Gene3D" id="2.40.100.10">
    <property type="entry name" value="Cyclophilin-like"/>
    <property type="match status" value="1"/>
</dbReference>
<proteinExistence type="inferred from homology"/>
<feature type="domain" description="PPIase cyclophilin-type" evidence="7">
    <location>
        <begin position="108"/>
        <end position="254"/>
    </location>
</feature>
<dbReference type="eggNOG" id="COG0652">
    <property type="taxonomic scope" value="Bacteria"/>
</dbReference>
<keyword evidence="9" id="KW-1185">Reference proteome</keyword>
<sequence length="254" mass="26678">MEWRRGVSQASRNKKGQEPATQGVSPAGIIAAVAVIAVLVVLGLMLAQSSGRPQVVEPTVPPFAAATPATGGVPGPLPADVAARNGFYTAPPPMTIDPSKTYTATITTPRGDIVIRLRPDLAPETVNNFVFLAREGFYDGVTWHRVLPNFMAQGGDPSGTGMGGPGYTIKDEFGPTMIFDRPGIVAMARTAMPNSAGSQFFITTAPAPHLNGQYTIFGEVIEGQEIVNGIPLRDPDANPAGPGEQMLKVTITEQ</sequence>
<dbReference type="Pfam" id="PF00160">
    <property type="entry name" value="Pro_isomerase"/>
    <property type="match status" value="1"/>
</dbReference>
<dbReference type="STRING" id="383372.Rcas_2216"/>
<dbReference type="HOGENOM" id="CLU_012062_16_3_0"/>
<dbReference type="InterPro" id="IPR002130">
    <property type="entry name" value="Cyclophilin-type_PPIase_dom"/>
</dbReference>
<comment type="catalytic activity">
    <reaction evidence="4">
        <text>[protein]-peptidylproline (omega=180) = [protein]-peptidylproline (omega=0)</text>
        <dbReference type="Rhea" id="RHEA:16237"/>
        <dbReference type="Rhea" id="RHEA-COMP:10747"/>
        <dbReference type="Rhea" id="RHEA-COMP:10748"/>
        <dbReference type="ChEBI" id="CHEBI:83833"/>
        <dbReference type="ChEBI" id="CHEBI:83834"/>
        <dbReference type="EC" id="5.2.1.8"/>
    </reaction>
</comment>
<evidence type="ECO:0000313" key="9">
    <source>
        <dbReference type="Proteomes" id="UP000000263"/>
    </source>
</evidence>
<reference evidence="8 9" key="1">
    <citation type="submission" date="2007-08" db="EMBL/GenBank/DDBJ databases">
        <title>Complete sequence of Roseiflexus castenholzii DSM 13941.</title>
        <authorList>
            <consortium name="US DOE Joint Genome Institute"/>
            <person name="Copeland A."/>
            <person name="Lucas S."/>
            <person name="Lapidus A."/>
            <person name="Barry K."/>
            <person name="Glavina del Rio T."/>
            <person name="Dalin E."/>
            <person name="Tice H."/>
            <person name="Pitluck S."/>
            <person name="Thompson L.S."/>
            <person name="Brettin T."/>
            <person name="Bruce D."/>
            <person name="Detter J.C."/>
            <person name="Han C."/>
            <person name="Tapia R."/>
            <person name="Schmutz J."/>
            <person name="Larimer F."/>
            <person name="Land M."/>
            <person name="Hauser L."/>
            <person name="Kyrpides N."/>
            <person name="Mikhailova N."/>
            <person name="Bryant D.A."/>
            <person name="Hanada S."/>
            <person name="Tsukatani Y."/>
            <person name="Richardson P."/>
        </authorList>
    </citation>
    <scope>NUCLEOTIDE SEQUENCE [LARGE SCALE GENOMIC DNA]</scope>
    <source>
        <strain evidence="9">DSM 13941 / HLO8</strain>
    </source>
</reference>
<evidence type="ECO:0000256" key="5">
    <source>
        <dbReference type="SAM" id="MobiDB-lite"/>
    </source>
</evidence>
<dbReference type="InterPro" id="IPR044666">
    <property type="entry name" value="Cyclophilin_A-like"/>
</dbReference>
<dbReference type="KEGG" id="rca:Rcas_2216"/>
<dbReference type="PRINTS" id="PR00153">
    <property type="entry name" value="CSAPPISMRASE"/>
</dbReference>
<dbReference type="InterPro" id="IPR029000">
    <property type="entry name" value="Cyclophilin-like_dom_sf"/>
</dbReference>
<feature type="transmembrane region" description="Helical" evidence="6">
    <location>
        <begin position="27"/>
        <end position="47"/>
    </location>
</feature>
<evidence type="ECO:0000259" key="7">
    <source>
        <dbReference type="PROSITE" id="PS50072"/>
    </source>
</evidence>
<keyword evidence="6" id="KW-1133">Transmembrane helix</keyword>
<comment type="similarity">
    <text evidence="4">Belongs to the cyclophilin-type PPIase family.</text>
</comment>
<evidence type="ECO:0000313" key="8">
    <source>
        <dbReference type="EMBL" id="ABU58299.1"/>
    </source>
</evidence>
<dbReference type="Proteomes" id="UP000000263">
    <property type="component" value="Chromosome"/>
</dbReference>
<comment type="function">
    <text evidence="1 4">PPIases accelerate the folding of proteins. It catalyzes the cis-trans isomerization of proline imidic peptide bonds in oligopeptides.</text>
</comment>
<evidence type="ECO:0000256" key="1">
    <source>
        <dbReference type="ARBA" id="ARBA00002388"/>
    </source>
</evidence>
<feature type="region of interest" description="Disordered" evidence="5">
    <location>
        <begin position="1"/>
        <end position="22"/>
    </location>
</feature>
<keyword evidence="6" id="KW-0812">Transmembrane</keyword>
<name>A7NLB6_ROSCS</name>
<dbReference type="EC" id="5.2.1.8" evidence="4"/>
<keyword evidence="6" id="KW-0472">Membrane</keyword>